<keyword evidence="2" id="KW-1185">Reference proteome</keyword>
<dbReference type="Proteomes" id="UP000755585">
    <property type="component" value="Unassembled WGS sequence"/>
</dbReference>
<dbReference type="RefSeq" id="WP_209697567.1">
    <property type="nucleotide sequence ID" value="NZ_BAAAVU010000008.1"/>
</dbReference>
<dbReference type="EMBL" id="JAGINT010000002">
    <property type="protein sequence ID" value="MBP2354820.1"/>
    <property type="molecule type" value="Genomic_DNA"/>
</dbReference>
<proteinExistence type="predicted"/>
<evidence type="ECO:0000313" key="2">
    <source>
        <dbReference type="Proteomes" id="UP000755585"/>
    </source>
</evidence>
<name>A0ABS4UT41_9ACTN</name>
<organism evidence="1 2">
    <name type="scientific">Kribbella aluminosa</name>
    <dbReference type="NCBI Taxonomy" id="416017"/>
    <lineage>
        <taxon>Bacteria</taxon>
        <taxon>Bacillati</taxon>
        <taxon>Actinomycetota</taxon>
        <taxon>Actinomycetes</taxon>
        <taxon>Propionibacteriales</taxon>
        <taxon>Kribbellaceae</taxon>
        <taxon>Kribbella</taxon>
    </lineage>
</organism>
<accession>A0ABS4UT41</accession>
<gene>
    <name evidence="1" type="ORF">JOF29_005930</name>
</gene>
<evidence type="ECO:0000313" key="1">
    <source>
        <dbReference type="EMBL" id="MBP2354820.1"/>
    </source>
</evidence>
<protein>
    <submittedName>
        <fullName evidence="1">Uncharacterized protein</fullName>
    </submittedName>
</protein>
<reference evidence="1 2" key="1">
    <citation type="submission" date="2021-03" db="EMBL/GenBank/DDBJ databases">
        <title>Sequencing the genomes of 1000 actinobacteria strains.</title>
        <authorList>
            <person name="Klenk H.-P."/>
        </authorList>
    </citation>
    <scope>NUCLEOTIDE SEQUENCE [LARGE SCALE GENOMIC DNA]</scope>
    <source>
        <strain evidence="1 2">DSM 18824</strain>
    </source>
</reference>
<comment type="caution">
    <text evidence="1">The sequence shown here is derived from an EMBL/GenBank/DDBJ whole genome shotgun (WGS) entry which is preliminary data.</text>
</comment>
<sequence length="82" mass="9199">MNDQSETDRLTNVDLSGMSGPELVAHLDAVEQHLRRLRRTELALLEASPGIVGQRPELQARLDHLRGLDLEDLTFDDPPSRT</sequence>